<organism evidence="11 12">
    <name type="scientific">Streptomyces gamaensis</name>
    <dbReference type="NCBI Taxonomy" id="1763542"/>
    <lineage>
        <taxon>Bacteria</taxon>
        <taxon>Bacillati</taxon>
        <taxon>Actinomycetota</taxon>
        <taxon>Actinomycetes</taxon>
        <taxon>Kitasatosporales</taxon>
        <taxon>Streptomycetaceae</taxon>
        <taxon>Streptomyces</taxon>
    </lineage>
</organism>
<evidence type="ECO:0000256" key="1">
    <source>
        <dbReference type="ARBA" id="ARBA00001107"/>
    </source>
</evidence>
<reference evidence="12" key="1">
    <citation type="journal article" date="2019" name="Int. J. Syst. Evol. Microbiol.">
        <title>The Global Catalogue of Microorganisms (GCM) 10K type strain sequencing project: providing services to taxonomists for standard genome sequencing and annotation.</title>
        <authorList>
            <consortium name="The Broad Institute Genomics Platform"/>
            <consortium name="The Broad Institute Genome Sequencing Center for Infectious Disease"/>
            <person name="Wu L."/>
            <person name="Ma J."/>
        </authorList>
    </citation>
    <scope>NUCLEOTIDE SEQUENCE [LARGE SCALE GENOMIC DNA]</scope>
    <source>
        <strain evidence="12">CGMCC 4.7304</strain>
    </source>
</reference>
<accession>A0ABW0Z3K3</accession>
<evidence type="ECO:0000256" key="3">
    <source>
        <dbReference type="ARBA" id="ARBA00012384"/>
    </source>
</evidence>
<dbReference type="RefSeq" id="WP_390317785.1">
    <property type="nucleotide sequence ID" value="NZ_JBHSPB010000011.1"/>
</dbReference>
<keyword evidence="8" id="KW-0119">Carbohydrate metabolism</keyword>
<evidence type="ECO:0000256" key="9">
    <source>
        <dbReference type="ARBA" id="ARBA00030549"/>
    </source>
</evidence>
<keyword evidence="6" id="KW-0548">Nucleotidyltransferase</keyword>
<dbReference type="EMBL" id="JBHSPB010000011">
    <property type="protein sequence ID" value="MFC5722377.1"/>
    <property type="molecule type" value="Genomic_DNA"/>
</dbReference>
<dbReference type="PANTHER" id="PTHR11943">
    <property type="entry name" value="GALACTOSE-1-PHOSPHATE URIDYLYLTRANSFERASE"/>
    <property type="match status" value="1"/>
</dbReference>
<evidence type="ECO:0000256" key="4">
    <source>
        <dbReference type="ARBA" id="ARBA00016340"/>
    </source>
</evidence>
<feature type="domain" description="Galactose-1-phosphate uridyl transferase N-terminal" evidence="10">
    <location>
        <begin position="58"/>
        <end position="133"/>
    </location>
</feature>
<evidence type="ECO:0000256" key="6">
    <source>
        <dbReference type="ARBA" id="ARBA00022695"/>
    </source>
</evidence>
<dbReference type="InterPro" id="IPR005849">
    <property type="entry name" value="GalP_Utransf_N"/>
</dbReference>
<dbReference type="EC" id="2.7.7.12" evidence="3"/>
<dbReference type="InterPro" id="IPR036265">
    <property type="entry name" value="HIT-like_sf"/>
</dbReference>
<evidence type="ECO:0000256" key="7">
    <source>
        <dbReference type="ARBA" id="ARBA00023144"/>
    </source>
</evidence>
<comment type="catalytic activity">
    <reaction evidence="1">
        <text>alpha-D-galactose 1-phosphate + UDP-alpha-D-glucose = alpha-D-glucose 1-phosphate + UDP-alpha-D-galactose</text>
        <dbReference type="Rhea" id="RHEA:13989"/>
        <dbReference type="ChEBI" id="CHEBI:58336"/>
        <dbReference type="ChEBI" id="CHEBI:58601"/>
        <dbReference type="ChEBI" id="CHEBI:58885"/>
        <dbReference type="ChEBI" id="CHEBI:66914"/>
        <dbReference type="EC" id="2.7.7.12"/>
    </reaction>
</comment>
<dbReference type="Pfam" id="PF01087">
    <property type="entry name" value="GalP_UDP_transf"/>
    <property type="match status" value="1"/>
</dbReference>
<evidence type="ECO:0000256" key="8">
    <source>
        <dbReference type="ARBA" id="ARBA00023277"/>
    </source>
</evidence>
<dbReference type="SUPFAM" id="SSF54197">
    <property type="entry name" value="HIT-like"/>
    <property type="match status" value="2"/>
</dbReference>
<comment type="pathway">
    <text evidence="2">Carbohydrate metabolism; galactose metabolism.</text>
</comment>
<proteinExistence type="predicted"/>
<dbReference type="InterPro" id="IPR019779">
    <property type="entry name" value="GalP_UDPtransf1_His-AS"/>
</dbReference>
<keyword evidence="12" id="KW-1185">Reference proteome</keyword>
<protein>
    <recommendedName>
        <fullName evidence="4">Galactose-1-phosphate uridylyltransferase</fullName>
        <ecNumber evidence="3">2.7.7.12</ecNumber>
    </recommendedName>
    <alternativeName>
        <fullName evidence="9">UDP-glucose--hexose-1-phosphate uridylyltransferase</fullName>
    </alternativeName>
</protein>
<dbReference type="PIRSF" id="PIRSF000808">
    <property type="entry name" value="GalT"/>
    <property type="match status" value="1"/>
</dbReference>
<evidence type="ECO:0000256" key="5">
    <source>
        <dbReference type="ARBA" id="ARBA00022679"/>
    </source>
</evidence>
<evidence type="ECO:0000313" key="12">
    <source>
        <dbReference type="Proteomes" id="UP001596083"/>
    </source>
</evidence>
<keyword evidence="5" id="KW-0808">Transferase</keyword>
<keyword evidence="7" id="KW-0299">Galactose metabolism</keyword>
<evidence type="ECO:0000256" key="2">
    <source>
        <dbReference type="ARBA" id="ARBA00004947"/>
    </source>
</evidence>
<evidence type="ECO:0000259" key="10">
    <source>
        <dbReference type="Pfam" id="PF01087"/>
    </source>
</evidence>
<dbReference type="Proteomes" id="UP001596083">
    <property type="component" value="Unassembled WGS sequence"/>
</dbReference>
<gene>
    <name evidence="11" type="ORF">ACFP1Z_19610</name>
</gene>
<name>A0ABW0Z3K3_9ACTN</name>
<comment type="caution">
    <text evidence="11">The sequence shown here is derived from an EMBL/GenBank/DDBJ whole genome shotgun (WGS) entry which is preliminary data.</text>
</comment>
<dbReference type="PROSITE" id="PS00117">
    <property type="entry name" value="GAL_P_UDP_TRANSF_I"/>
    <property type="match status" value="1"/>
</dbReference>
<dbReference type="InterPro" id="IPR001937">
    <property type="entry name" value="GalP_UDPtransf1"/>
</dbReference>
<sequence>MTEVRTDPLTGLTVAVNGRRQGRPRSRGEDCPFCPGGTEAPADYRVRRFPNRWPALDGGRCEVLLHSPEHGASWATMGIQQALTAVELWGECTAELGARPDVAYVLLFENRGADAGATVDHPHGQAFALPDVPHAPAAQLERSRLLGRCPLCEEPAKELVVAEEGGWRAWVPEAPLFPYALRLAPRAHVPDLPGVTAGGLRELAGLLTTVFGHVDALFGRPAPYLLWVRQRPTDGGRWPWAHLYLEVNVVWRAAGVPRYLAAGELGSGMYFTPLEPERAAERLRGS</sequence>
<dbReference type="PANTHER" id="PTHR11943:SF1">
    <property type="entry name" value="GALACTOSE-1-PHOSPHATE URIDYLYLTRANSFERASE"/>
    <property type="match status" value="1"/>
</dbReference>
<dbReference type="Gene3D" id="3.30.428.10">
    <property type="entry name" value="HIT-like"/>
    <property type="match status" value="2"/>
</dbReference>
<evidence type="ECO:0000313" key="11">
    <source>
        <dbReference type="EMBL" id="MFC5722377.1"/>
    </source>
</evidence>